<dbReference type="InterPro" id="IPR041657">
    <property type="entry name" value="HTH_17"/>
</dbReference>
<protein>
    <recommendedName>
        <fullName evidence="1">Helix-turn-helix domain-containing protein</fullName>
    </recommendedName>
</protein>
<accession>A0A3B1DWF2</accession>
<gene>
    <name evidence="2" type="ORF">MNBD_PLANCTO02-487</name>
</gene>
<dbReference type="EMBL" id="UOGL01000464">
    <property type="protein sequence ID" value="VAX40594.1"/>
    <property type="molecule type" value="Genomic_DNA"/>
</dbReference>
<dbReference type="SUPFAM" id="SSF46955">
    <property type="entry name" value="Putative DNA-binding domain"/>
    <property type="match status" value="1"/>
</dbReference>
<dbReference type="Gene3D" id="1.10.238.160">
    <property type="match status" value="1"/>
</dbReference>
<dbReference type="InterPro" id="IPR009061">
    <property type="entry name" value="DNA-bd_dom_put_sf"/>
</dbReference>
<proteinExistence type="predicted"/>
<organism evidence="2">
    <name type="scientific">hydrothermal vent metagenome</name>
    <dbReference type="NCBI Taxonomy" id="652676"/>
    <lineage>
        <taxon>unclassified sequences</taxon>
        <taxon>metagenomes</taxon>
        <taxon>ecological metagenomes</taxon>
    </lineage>
</organism>
<feature type="non-terminal residue" evidence="2">
    <location>
        <position position="68"/>
    </location>
</feature>
<sequence>MTIDDLKMITKIEFAEILNISVRSLQRKMNRGELPTPIRIGKTLRWLRSSIEDWINKKYDDSTRQKGD</sequence>
<feature type="domain" description="Helix-turn-helix" evidence="1">
    <location>
        <begin position="13"/>
        <end position="58"/>
    </location>
</feature>
<reference evidence="2" key="1">
    <citation type="submission" date="2018-06" db="EMBL/GenBank/DDBJ databases">
        <authorList>
            <person name="Zhirakovskaya E."/>
        </authorList>
    </citation>
    <scope>NUCLEOTIDE SEQUENCE</scope>
</reference>
<dbReference type="AlphaFoldDB" id="A0A3B1DWF2"/>
<evidence type="ECO:0000313" key="2">
    <source>
        <dbReference type="EMBL" id="VAX40594.1"/>
    </source>
</evidence>
<evidence type="ECO:0000259" key="1">
    <source>
        <dbReference type="Pfam" id="PF12728"/>
    </source>
</evidence>
<dbReference type="Pfam" id="PF12728">
    <property type="entry name" value="HTH_17"/>
    <property type="match status" value="1"/>
</dbReference>
<name>A0A3B1DWF2_9ZZZZ</name>